<dbReference type="AlphaFoldDB" id="A0AAW3MJ23"/>
<reference evidence="2 3" key="1">
    <citation type="submission" date="2015-11" db="EMBL/GenBank/DDBJ databases">
        <title>Expanding the genomic diversity of Burkholderia species for the development of highly accurate diagnostics.</title>
        <authorList>
            <person name="Sahl J."/>
            <person name="Keim P."/>
            <person name="Wagner D."/>
        </authorList>
    </citation>
    <scope>NUCLEOTIDE SEQUENCE [LARGE SCALE GENOMIC DNA]</scope>
    <source>
        <strain evidence="2 3">MSMB1808WGS</strain>
    </source>
</reference>
<keyword evidence="3" id="KW-1185">Reference proteome</keyword>
<protein>
    <submittedName>
        <fullName evidence="2">Uncharacterized protein</fullName>
    </submittedName>
</protein>
<gene>
    <name evidence="2" type="ORF">WJ96_01220</name>
</gene>
<evidence type="ECO:0000313" key="2">
    <source>
        <dbReference type="EMBL" id="KVP87619.1"/>
    </source>
</evidence>
<accession>A0AAW3MJ23</accession>
<name>A0AAW3MJ23_9BURK</name>
<proteinExistence type="predicted"/>
<comment type="caution">
    <text evidence="2">The sequence shown here is derived from an EMBL/GenBank/DDBJ whole genome shotgun (WGS) entry which is preliminary data.</text>
</comment>
<evidence type="ECO:0000313" key="3">
    <source>
        <dbReference type="Proteomes" id="UP000056453"/>
    </source>
</evidence>
<sequence>MCAASGVLTITSIGDLAGLAAAWLAHCRGLPSVTSTVLPVLFSNGSTKHLRYAFSHVPPNAVPVRSALKAACETDGQASTKAPARSGPDEDRRVFGPVISILPPA</sequence>
<feature type="region of interest" description="Disordered" evidence="1">
    <location>
        <begin position="75"/>
        <end position="96"/>
    </location>
</feature>
<evidence type="ECO:0000256" key="1">
    <source>
        <dbReference type="SAM" id="MobiDB-lite"/>
    </source>
</evidence>
<dbReference type="Proteomes" id="UP000056453">
    <property type="component" value="Unassembled WGS sequence"/>
</dbReference>
<organism evidence="2 3">
    <name type="scientific">Burkholderia ubonensis</name>
    <dbReference type="NCBI Taxonomy" id="101571"/>
    <lineage>
        <taxon>Bacteria</taxon>
        <taxon>Pseudomonadati</taxon>
        <taxon>Pseudomonadota</taxon>
        <taxon>Betaproteobacteria</taxon>
        <taxon>Burkholderiales</taxon>
        <taxon>Burkholderiaceae</taxon>
        <taxon>Burkholderia</taxon>
        <taxon>Burkholderia cepacia complex</taxon>
    </lineage>
</organism>
<dbReference type="EMBL" id="LPBJ01000104">
    <property type="protein sequence ID" value="KVP87619.1"/>
    <property type="molecule type" value="Genomic_DNA"/>
</dbReference>